<dbReference type="PROSITE" id="PS50987">
    <property type="entry name" value="HTH_ARSR_2"/>
    <property type="match status" value="1"/>
</dbReference>
<dbReference type="PANTHER" id="PTHR43132">
    <property type="entry name" value="ARSENICAL RESISTANCE OPERON REPRESSOR ARSR-RELATED"/>
    <property type="match status" value="1"/>
</dbReference>
<dbReference type="CDD" id="cd00090">
    <property type="entry name" value="HTH_ARSR"/>
    <property type="match status" value="1"/>
</dbReference>
<dbReference type="HOGENOM" id="CLU_097806_7_3_9"/>
<evidence type="ECO:0000256" key="3">
    <source>
        <dbReference type="ARBA" id="ARBA00023163"/>
    </source>
</evidence>
<dbReference type="InterPro" id="IPR051011">
    <property type="entry name" value="Metal_resp_trans_reg"/>
</dbReference>
<comment type="caution">
    <text evidence="6">The sequence shown here is derived from an EMBL/GenBank/DDBJ whole genome shotgun (WGS) entry which is preliminary data.</text>
</comment>
<feature type="domain" description="HTH arsR-type" evidence="5">
    <location>
        <begin position="18"/>
        <end position="112"/>
    </location>
</feature>
<name>E6MIE4_9FIRM</name>
<dbReference type="PANTHER" id="PTHR43132:SF6">
    <property type="entry name" value="HTH-TYPE TRANSCRIPTIONAL REPRESSOR CZRA"/>
    <property type="match status" value="1"/>
</dbReference>
<dbReference type="SMART" id="SM00418">
    <property type="entry name" value="HTH_ARSR"/>
    <property type="match status" value="1"/>
</dbReference>
<dbReference type="RefSeq" id="WP_006599201.1">
    <property type="nucleotide sequence ID" value="NZ_GL622359.1"/>
</dbReference>
<reference evidence="6 7" key="1">
    <citation type="submission" date="2010-12" db="EMBL/GenBank/DDBJ databases">
        <authorList>
            <person name="Muzny D."/>
            <person name="Qin X."/>
            <person name="Deng J."/>
            <person name="Jiang H."/>
            <person name="Liu Y."/>
            <person name="Qu J."/>
            <person name="Song X.-Z."/>
            <person name="Zhang L."/>
            <person name="Thornton R."/>
            <person name="Coyle M."/>
            <person name="Francisco L."/>
            <person name="Jackson L."/>
            <person name="Javaid M."/>
            <person name="Korchina V."/>
            <person name="Kovar C."/>
            <person name="Mata R."/>
            <person name="Mathew T."/>
            <person name="Ngo R."/>
            <person name="Nguyen L."/>
            <person name="Nguyen N."/>
            <person name="Okwuonu G."/>
            <person name="Ongeri F."/>
            <person name="Pham C."/>
            <person name="Simmons D."/>
            <person name="Wilczek-Boney K."/>
            <person name="Hale W."/>
            <person name="Jakkamsetti A."/>
            <person name="Pham P."/>
            <person name="Ruth R."/>
            <person name="San Lucas F."/>
            <person name="Warren J."/>
            <person name="Zhang J."/>
            <person name="Zhao Z."/>
            <person name="Zhou C."/>
            <person name="Zhu D."/>
            <person name="Lee S."/>
            <person name="Bess C."/>
            <person name="Blankenburg K."/>
            <person name="Forbes L."/>
            <person name="Fu Q."/>
            <person name="Gubbala S."/>
            <person name="Hirani K."/>
            <person name="Jayaseelan J.C."/>
            <person name="Lara F."/>
            <person name="Munidasa M."/>
            <person name="Palculict T."/>
            <person name="Patil S."/>
            <person name="Pu L.-L."/>
            <person name="Saada N."/>
            <person name="Tang L."/>
            <person name="Weissenberger G."/>
            <person name="Zhu Y."/>
            <person name="Hemphill L."/>
            <person name="Shang Y."/>
            <person name="Youmans B."/>
            <person name="Ayvaz T."/>
            <person name="Ross M."/>
            <person name="Santibanez J."/>
            <person name="Aqrawi P."/>
            <person name="Gross S."/>
            <person name="Joshi V."/>
            <person name="Fowler G."/>
            <person name="Nazareth L."/>
            <person name="Reid J."/>
            <person name="Worley K."/>
            <person name="Petrosino J."/>
            <person name="Highlander S."/>
            <person name="Gibbs R."/>
        </authorList>
    </citation>
    <scope>NUCLEOTIDE SEQUENCE [LARGE SCALE GENOMIC DNA]</scope>
    <source>
        <strain evidence="6 7">ATCC 23263</strain>
    </source>
</reference>
<dbReference type="InterPro" id="IPR036390">
    <property type="entry name" value="WH_DNA-bd_sf"/>
</dbReference>
<keyword evidence="1" id="KW-0805">Transcription regulation</keyword>
<dbReference type="eggNOG" id="COG0640">
    <property type="taxonomic scope" value="Bacteria"/>
</dbReference>
<dbReference type="PRINTS" id="PR00778">
    <property type="entry name" value="HTHARSR"/>
</dbReference>
<accession>E6MIE4</accession>
<evidence type="ECO:0000313" key="7">
    <source>
        <dbReference type="Proteomes" id="UP000004754"/>
    </source>
</evidence>
<dbReference type="GO" id="GO:0003700">
    <property type="term" value="F:DNA-binding transcription factor activity"/>
    <property type="evidence" value="ECO:0007669"/>
    <property type="project" value="InterPro"/>
</dbReference>
<dbReference type="InterPro" id="IPR001845">
    <property type="entry name" value="HTH_ArsR_DNA-bd_dom"/>
</dbReference>
<dbReference type="InterPro" id="IPR018334">
    <property type="entry name" value="ArsR_HTH"/>
</dbReference>
<dbReference type="InterPro" id="IPR036388">
    <property type="entry name" value="WH-like_DNA-bd_sf"/>
</dbReference>
<dbReference type="NCBIfam" id="NF033788">
    <property type="entry name" value="HTH_metalloreg"/>
    <property type="match status" value="1"/>
</dbReference>
<keyword evidence="4" id="KW-0105">Cadmium resistance</keyword>
<dbReference type="InterPro" id="IPR011991">
    <property type="entry name" value="ArsR-like_HTH"/>
</dbReference>
<dbReference type="GO" id="GO:0003677">
    <property type="term" value="F:DNA binding"/>
    <property type="evidence" value="ECO:0007669"/>
    <property type="project" value="UniProtKB-KW"/>
</dbReference>
<dbReference type="Pfam" id="PF01022">
    <property type="entry name" value="HTH_5"/>
    <property type="match status" value="1"/>
</dbReference>
<dbReference type="AlphaFoldDB" id="E6MIE4"/>
<dbReference type="OrthoDB" id="9794330at2"/>
<protein>
    <submittedName>
        <fullName evidence="6">Transcriptional regulator, ArsR family</fullName>
    </submittedName>
</protein>
<dbReference type="SUPFAM" id="SSF46785">
    <property type="entry name" value="Winged helix' DNA-binding domain"/>
    <property type="match status" value="1"/>
</dbReference>
<gene>
    <name evidence="6" type="ORF">HMP0721_1779</name>
</gene>
<evidence type="ECO:0000259" key="5">
    <source>
        <dbReference type="PROSITE" id="PS50987"/>
    </source>
</evidence>
<dbReference type="STRING" id="887929.HMP0721_1779"/>
<evidence type="ECO:0000313" key="6">
    <source>
        <dbReference type="EMBL" id="EFV01040.1"/>
    </source>
</evidence>
<dbReference type="Proteomes" id="UP000004754">
    <property type="component" value="Unassembled WGS sequence"/>
</dbReference>
<evidence type="ECO:0000256" key="4">
    <source>
        <dbReference type="ARBA" id="ARBA00043263"/>
    </source>
</evidence>
<organism evidence="6 7">
    <name type="scientific">Pseudoramibacter alactolyticus ATCC 23263</name>
    <dbReference type="NCBI Taxonomy" id="887929"/>
    <lineage>
        <taxon>Bacteria</taxon>
        <taxon>Bacillati</taxon>
        <taxon>Bacillota</taxon>
        <taxon>Clostridia</taxon>
        <taxon>Eubacteriales</taxon>
        <taxon>Eubacteriaceae</taxon>
        <taxon>Pseudoramibacter</taxon>
    </lineage>
</organism>
<sequence>MVNEYDMSAVEEVKNRMIPDEYIQELSAFFKVFGEENRTRILYALSIREMCVNDLVTLLGMSQSSVSHQLQILRAHGQVKFRKEGRNVFYSLDDKHVVDVFQEALQHIVHRLKEKKEAENAEA</sequence>
<dbReference type="EMBL" id="AEQN01000023">
    <property type="protein sequence ID" value="EFV01040.1"/>
    <property type="molecule type" value="Genomic_DNA"/>
</dbReference>
<dbReference type="PROSITE" id="PS00846">
    <property type="entry name" value="HTH_ARSR_1"/>
    <property type="match status" value="1"/>
</dbReference>
<proteinExistence type="predicted"/>
<evidence type="ECO:0000256" key="2">
    <source>
        <dbReference type="ARBA" id="ARBA00023125"/>
    </source>
</evidence>
<keyword evidence="2" id="KW-0238">DNA-binding</keyword>
<dbReference type="Gene3D" id="1.10.10.10">
    <property type="entry name" value="Winged helix-like DNA-binding domain superfamily/Winged helix DNA-binding domain"/>
    <property type="match status" value="1"/>
</dbReference>
<keyword evidence="7" id="KW-1185">Reference proteome</keyword>
<dbReference type="GO" id="GO:0046686">
    <property type="term" value="P:response to cadmium ion"/>
    <property type="evidence" value="ECO:0007669"/>
    <property type="project" value="UniProtKB-KW"/>
</dbReference>
<evidence type="ECO:0000256" key="1">
    <source>
        <dbReference type="ARBA" id="ARBA00023015"/>
    </source>
</evidence>
<keyword evidence="3" id="KW-0804">Transcription</keyword>